<dbReference type="GeneID" id="54348120"/>
<evidence type="ECO:0000313" key="1">
    <source>
        <dbReference type="EMBL" id="KAF1922254.1"/>
    </source>
</evidence>
<sequence>MRSGAHLPEKLWPEVVMAATWLYNMSPSHSNELRSPNEQLNHWALTADLRPDWSGIYAYSCRAYPLNRERAAGRNRRGFKVTPRGHIGYLVGYKASNIY</sequence>
<evidence type="ECO:0000313" key="2">
    <source>
        <dbReference type="Proteomes" id="UP000800082"/>
    </source>
</evidence>
<evidence type="ECO:0008006" key="3">
    <source>
        <dbReference type="Google" id="ProtNLM"/>
    </source>
</evidence>
<organism evidence="1 2">
    <name type="scientific">Didymella exigua CBS 183.55</name>
    <dbReference type="NCBI Taxonomy" id="1150837"/>
    <lineage>
        <taxon>Eukaryota</taxon>
        <taxon>Fungi</taxon>
        <taxon>Dikarya</taxon>
        <taxon>Ascomycota</taxon>
        <taxon>Pezizomycotina</taxon>
        <taxon>Dothideomycetes</taxon>
        <taxon>Pleosporomycetidae</taxon>
        <taxon>Pleosporales</taxon>
        <taxon>Pleosporineae</taxon>
        <taxon>Didymellaceae</taxon>
        <taxon>Didymella</taxon>
    </lineage>
</organism>
<reference evidence="1" key="1">
    <citation type="journal article" date="2020" name="Stud. Mycol.">
        <title>101 Dothideomycetes genomes: a test case for predicting lifestyles and emergence of pathogens.</title>
        <authorList>
            <person name="Haridas S."/>
            <person name="Albert R."/>
            <person name="Binder M."/>
            <person name="Bloem J."/>
            <person name="Labutti K."/>
            <person name="Salamov A."/>
            <person name="Andreopoulos B."/>
            <person name="Baker S."/>
            <person name="Barry K."/>
            <person name="Bills G."/>
            <person name="Bluhm B."/>
            <person name="Cannon C."/>
            <person name="Castanera R."/>
            <person name="Culley D."/>
            <person name="Daum C."/>
            <person name="Ezra D."/>
            <person name="Gonzalez J."/>
            <person name="Henrissat B."/>
            <person name="Kuo A."/>
            <person name="Liang C."/>
            <person name="Lipzen A."/>
            <person name="Lutzoni F."/>
            <person name="Magnuson J."/>
            <person name="Mondo S."/>
            <person name="Nolan M."/>
            <person name="Ohm R."/>
            <person name="Pangilinan J."/>
            <person name="Park H.-J."/>
            <person name="Ramirez L."/>
            <person name="Alfaro M."/>
            <person name="Sun H."/>
            <person name="Tritt A."/>
            <person name="Yoshinaga Y."/>
            <person name="Zwiers L.-H."/>
            <person name="Turgeon B."/>
            <person name="Goodwin S."/>
            <person name="Spatafora J."/>
            <person name="Crous P."/>
            <person name="Grigoriev I."/>
        </authorList>
    </citation>
    <scope>NUCLEOTIDE SEQUENCE</scope>
    <source>
        <strain evidence="1">CBS 183.55</strain>
    </source>
</reference>
<dbReference type="EMBL" id="ML979041">
    <property type="protein sequence ID" value="KAF1922254.1"/>
    <property type="molecule type" value="Genomic_DNA"/>
</dbReference>
<accession>A0A6A5R5I1</accession>
<proteinExistence type="predicted"/>
<gene>
    <name evidence="1" type="ORF">M421DRAFT_413425</name>
</gene>
<protein>
    <recommendedName>
        <fullName evidence="3">Integrase catalytic domain-containing protein</fullName>
    </recommendedName>
</protein>
<dbReference type="AlphaFoldDB" id="A0A6A5R5I1"/>
<keyword evidence="2" id="KW-1185">Reference proteome</keyword>
<dbReference type="Proteomes" id="UP000800082">
    <property type="component" value="Unassembled WGS sequence"/>
</dbReference>
<dbReference type="RefSeq" id="XP_033442508.1">
    <property type="nucleotide sequence ID" value="XM_033590453.1"/>
</dbReference>
<feature type="non-terminal residue" evidence="1">
    <location>
        <position position="99"/>
    </location>
</feature>
<dbReference type="OrthoDB" id="3943081at2759"/>
<name>A0A6A5R5I1_9PLEO</name>